<evidence type="ECO:0000256" key="2">
    <source>
        <dbReference type="PROSITE-ProRule" id="PRU01161"/>
    </source>
</evidence>
<dbReference type="Proteomes" id="UP000272729">
    <property type="component" value="Unassembled WGS sequence"/>
</dbReference>
<reference evidence="4 5" key="1">
    <citation type="submission" date="2018-10" db="EMBL/GenBank/DDBJ databases">
        <title>Sequencing the genomes of 1000 actinobacteria strains.</title>
        <authorList>
            <person name="Klenk H.-P."/>
        </authorList>
    </citation>
    <scope>NUCLEOTIDE SEQUENCE [LARGE SCALE GENOMIC DNA]</scope>
    <source>
        <strain evidence="4 5">DSM 43911</strain>
    </source>
</reference>
<proteinExistence type="predicted"/>
<feature type="active site" description="Proton acceptor" evidence="2">
    <location>
        <position position="219"/>
    </location>
</feature>
<dbReference type="GO" id="GO:0016020">
    <property type="term" value="C:membrane"/>
    <property type="evidence" value="ECO:0007669"/>
    <property type="project" value="TreeGrafter"/>
</dbReference>
<evidence type="ECO:0000259" key="3">
    <source>
        <dbReference type="PROSITE" id="PS51635"/>
    </source>
</evidence>
<feature type="domain" description="PNPLA" evidence="3">
    <location>
        <begin position="62"/>
        <end position="232"/>
    </location>
</feature>
<organism evidence="4 5">
    <name type="scientific">Saccharothrix variisporea</name>
    <dbReference type="NCBI Taxonomy" id="543527"/>
    <lineage>
        <taxon>Bacteria</taxon>
        <taxon>Bacillati</taxon>
        <taxon>Actinomycetota</taxon>
        <taxon>Actinomycetes</taxon>
        <taxon>Pseudonocardiales</taxon>
        <taxon>Pseudonocardiaceae</taxon>
        <taxon>Saccharothrix</taxon>
    </lineage>
</organism>
<feature type="short sequence motif" description="GXGXXG" evidence="2">
    <location>
        <begin position="66"/>
        <end position="71"/>
    </location>
</feature>
<dbReference type="GO" id="GO:0055088">
    <property type="term" value="P:lipid homeostasis"/>
    <property type="evidence" value="ECO:0007669"/>
    <property type="project" value="TreeGrafter"/>
</dbReference>
<dbReference type="GO" id="GO:0005811">
    <property type="term" value="C:lipid droplet"/>
    <property type="evidence" value="ECO:0007669"/>
    <property type="project" value="TreeGrafter"/>
</dbReference>
<sequence length="362" mass="39942">MAWPSGVTKWRTVRPGRRESVAGAARAHSFFASDHPVREVLLQRRASGSVPGKRTDGFKVGLAVEGGGLRGVVSGAMLSALEDMGFADSFDDVYTCSSGAVNGAYFITRRTWFPLSIYFDDLTTGVFLDFRRVLRGAGPMNLEYVFEEVLAHRKPLDYAAIIAARQKLHVMVTSVDELRTLDVSEFDSPEDLRSALRASTWLPLAIRGTADFRGQRAIDGGVLRFHPFRAAVLDGCTHVLSLSTRPMSSGRSGRAPVVNRVVARHLERVRPGLGTGFIASMDEYRLRDRPHLDRSRRHPGRPAILDLAPLPDTPEVKRHEVDRGKLLDGARSAYRLAHEALEGEDVVVVPRLTVYPPRPATP</sequence>
<dbReference type="Gene3D" id="3.40.1090.10">
    <property type="entry name" value="Cytosolic phospholipase A2 catalytic domain"/>
    <property type="match status" value="1"/>
</dbReference>
<dbReference type="EMBL" id="RBXR01000001">
    <property type="protein sequence ID" value="RKT67808.1"/>
    <property type="molecule type" value="Genomic_DNA"/>
</dbReference>
<evidence type="ECO:0000256" key="1">
    <source>
        <dbReference type="ARBA" id="ARBA00023098"/>
    </source>
</evidence>
<dbReference type="InterPro" id="IPR033562">
    <property type="entry name" value="PLPL"/>
</dbReference>
<dbReference type="SUPFAM" id="SSF52151">
    <property type="entry name" value="FabD/lysophospholipase-like"/>
    <property type="match status" value="1"/>
</dbReference>
<keyword evidence="1 2" id="KW-0443">Lipid metabolism</keyword>
<feature type="active site" description="Nucleophile" evidence="2">
    <location>
        <position position="97"/>
    </location>
</feature>
<dbReference type="InterPro" id="IPR002641">
    <property type="entry name" value="PNPLA_dom"/>
</dbReference>
<name>A0A495X8F4_9PSEU</name>
<comment type="caution">
    <text evidence="2">Lacks conserved residue(s) required for the propagation of feature annotation.</text>
</comment>
<keyword evidence="2" id="KW-0442">Lipid degradation</keyword>
<evidence type="ECO:0000313" key="4">
    <source>
        <dbReference type="EMBL" id="RKT67808.1"/>
    </source>
</evidence>
<dbReference type="InterPro" id="IPR016035">
    <property type="entry name" value="Acyl_Trfase/lysoPLipase"/>
</dbReference>
<dbReference type="GO" id="GO:0019433">
    <property type="term" value="P:triglyceride catabolic process"/>
    <property type="evidence" value="ECO:0007669"/>
    <property type="project" value="TreeGrafter"/>
</dbReference>
<dbReference type="OrthoDB" id="4080114at2"/>
<dbReference type="GO" id="GO:0005737">
    <property type="term" value="C:cytoplasm"/>
    <property type="evidence" value="ECO:0007669"/>
    <property type="project" value="TreeGrafter"/>
</dbReference>
<dbReference type="PROSITE" id="PS51635">
    <property type="entry name" value="PNPLA"/>
    <property type="match status" value="1"/>
</dbReference>
<gene>
    <name evidence="4" type="ORF">DFJ66_0984</name>
</gene>
<dbReference type="AlphaFoldDB" id="A0A495X8F4"/>
<protein>
    <submittedName>
        <fullName evidence="4">Patatin-like phospholipase</fullName>
    </submittedName>
</protein>
<evidence type="ECO:0000313" key="5">
    <source>
        <dbReference type="Proteomes" id="UP000272729"/>
    </source>
</evidence>
<dbReference type="GO" id="GO:0004806">
    <property type="term" value="F:triacylglycerol lipase activity"/>
    <property type="evidence" value="ECO:0007669"/>
    <property type="project" value="TreeGrafter"/>
</dbReference>
<dbReference type="PANTHER" id="PTHR12406:SF7">
    <property type="entry name" value="PATATIN-LIKE PHOSPHOLIPASE DOMAIN-CONTAINING PROTEIN 4"/>
    <property type="match status" value="1"/>
</dbReference>
<keyword evidence="5" id="KW-1185">Reference proteome</keyword>
<dbReference type="Pfam" id="PF01734">
    <property type="entry name" value="Patatin"/>
    <property type="match status" value="1"/>
</dbReference>
<accession>A0A495X8F4</accession>
<keyword evidence="2" id="KW-0378">Hydrolase</keyword>
<comment type="caution">
    <text evidence="4">The sequence shown here is derived from an EMBL/GenBank/DDBJ whole genome shotgun (WGS) entry which is preliminary data.</text>
</comment>
<dbReference type="PANTHER" id="PTHR12406">
    <property type="entry name" value="CALCIUM-INDEPENDENT PHOSPHOLIPASE A2 IPLA2 -RELATED"/>
    <property type="match status" value="1"/>
</dbReference>
<feature type="short sequence motif" description="DGA/G" evidence="2">
    <location>
        <begin position="219"/>
        <end position="221"/>
    </location>
</feature>